<dbReference type="EMBL" id="JADOBI010000003">
    <property type="protein sequence ID" value="MBF7979197.1"/>
    <property type="molecule type" value="Genomic_DNA"/>
</dbReference>
<evidence type="ECO:0000313" key="3">
    <source>
        <dbReference type="EMBL" id="MBF7979197.1"/>
    </source>
</evidence>
<dbReference type="Pfam" id="PF17271">
    <property type="entry name" value="Usher_TcfC"/>
    <property type="match status" value="1"/>
</dbReference>
<feature type="domain" description="Pilus assembly protein E-set like" evidence="1">
    <location>
        <begin position="267"/>
        <end position="330"/>
    </location>
</feature>
<reference evidence="3 4" key="1">
    <citation type="submission" date="2020-11" db="EMBL/GenBank/DDBJ databases">
        <title>Taxonomic investigation of Rahnella strains.</title>
        <authorList>
            <person name="Lee S.D."/>
        </authorList>
    </citation>
    <scope>NUCLEOTIDE SEQUENCE [LARGE SCALE GENOMIC DNA]</scope>
    <source>
        <strain evidence="3 4">SAP-17</strain>
    </source>
</reference>
<gene>
    <name evidence="3" type="ORF">IV433_07200</name>
</gene>
<accession>A0ABS0E2C6</accession>
<dbReference type="InterPro" id="IPR032636">
    <property type="entry name" value="Pilus_assem_E-set-like_dom"/>
</dbReference>
<dbReference type="Proteomes" id="UP000636811">
    <property type="component" value="Unassembled WGS sequence"/>
</dbReference>
<dbReference type="InterPro" id="IPR035224">
    <property type="entry name" value="Usher_TcfC"/>
</dbReference>
<comment type="caution">
    <text evidence="3">The sequence shown here is derived from an EMBL/GenBank/DDBJ whole genome shotgun (WGS) entry which is preliminary data.</text>
</comment>
<proteinExistence type="predicted"/>
<protein>
    <submittedName>
        <fullName evidence="3">TcfC E-set like domain-containing protein</fullName>
    </submittedName>
</protein>
<feature type="domain" description="TcfC Usher-like barrel" evidence="2">
    <location>
        <begin position="340"/>
        <end position="748"/>
    </location>
</feature>
<evidence type="ECO:0000313" key="4">
    <source>
        <dbReference type="Proteomes" id="UP000636811"/>
    </source>
</evidence>
<name>A0ABS0E2C6_9GAMM</name>
<dbReference type="Pfam" id="PF16967">
    <property type="entry name" value="TcfC"/>
    <property type="match status" value="1"/>
</dbReference>
<evidence type="ECO:0000259" key="1">
    <source>
        <dbReference type="Pfam" id="PF16967"/>
    </source>
</evidence>
<organism evidence="3 4">
    <name type="scientific">Rahnella laticis</name>
    <dbReference type="NCBI Taxonomy" id="2787622"/>
    <lineage>
        <taxon>Bacteria</taxon>
        <taxon>Pseudomonadati</taxon>
        <taxon>Pseudomonadota</taxon>
        <taxon>Gammaproteobacteria</taxon>
        <taxon>Enterobacterales</taxon>
        <taxon>Yersiniaceae</taxon>
        <taxon>Rahnella</taxon>
    </lineage>
</organism>
<evidence type="ECO:0000259" key="2">
    <source>
        <dbReference type="Pfam" id="PF17271"/>
    </source>
</evidence>
<keyword evidence="4" id="KW-1185">Reference proteome</keyword>
<sequence length="898" mass="97023">MLCSLLPPAYASVRVPDGFEELARGQDIVADVDLYGQPLGTVRVHVDLENVTFLQPDVLSAAVKKLYGDAPALNVMLESKIRQALRRNGDLSCSTNGHRVGCDYLKTDSLGLIYDENNAVIHLFLGEQYAPLTREDARYYQASPEIKNALVHQQNVNFATSGRYQSLSVQGNGALGVGDSSYLGVDWNWLAQRSGEGTAQQIEAPNAYFRQDFLKRIYLQAGLMNSQDIYTNAGGNIALTQLPLGRIRGVRAGSTLAWVNRETVSAGTPVNVLLTRDARVDAYRNNQLLTSFYLKAGAQALDTRSFPAGSYTLTLNIYENNQLVRTETQLYSRQGQGWGNDFQWFLQAGVPDEQNALTTNSVAAEHYVVHAGGRLPLTESAALTTGVALFSSARYVESALDWSHGFNSGPLDGQLTTRVSWLQGSDGSRGSTQQVSYNDGFSLSVYRTSLTSEDCNMQQARAYGFTGCYTNTNAMFSVPLAGWNGTLGYSLSSNEGRYVYRRDLSADSEEVSAGAPWDQVYQSRSRSQTWQTGLNRTFVLSNLNVGVGLSAFASRSSGYNGMDKGFYLSFSLSGVSRNDSGGRSAASAGASWQQSRSGESQLGYNASYTRYSENLPGDSVSASLNGINTDTVNALAQVRGDSQYGSGSLAVSDAWNTQQNVHTTGSSGSYSSSLIADSDGVALGGWAAGGASSALAVKVDANEDDSRARVTVAVGSGGRRDIGGGGRGIFLMPGYEKTTYSVNEALATPGGVSSEIRKGTGRGSIFMPPGKVLSKTVEVSTRYLWLGRLLDEQRRPLEGGIPLNVAAWTPVGNGGFTMETDRKISTLYLMRDDHFWQCRIKVRAVRDVIRYLGATSCQDTDMARLPPAEQRQVELMSAGVRRDAKPVAVNGQQHSLEH</sequence>